<keyword evidence="2" id="KW-0413">Isomerase</keyword>
<feature type="domain" description="SIS" evidence="1">
    <location>
        <begin position="238"/>
        <end position="394"/>
    </location>
</feature>
<dbReference type="InterPro" id="IPR046348">
    <property type="entry name" value="SIS_dom_sf"/>
</dbReference>
<dbReference type="PANTHER" id="PTHR30390">
    <property type="entry name" value="SEDOHEPTULOSE 7-PHOSPHATE ISOMERASE / DNAA INITIATOR-ASSOCIATING FACTOR FOR REPLICATION INITIATION"/>
    <property type="match status" value="1"/>
</dbReference>
<sequence length="396" mass="41881">MRSVNKDALVDRLSCSLLRRNPVFEAFFEAEAARLAGACHEMSRRFLSGGRLLAFGRGPAASDAEHVSVEFVHPVIVGKRALPALDVGPDFEGRLPVVLRPEDMVMGFAFPGPDPAVERAVAAARGTGALTFSLAGEAGEYSFAPPDGDPFVAQEVFEVLYHVLWETVHVFFEHREQGHDVGNSSFLYPFLGRGQQPLEEVVREVQGSMLQKMRETNGLRAAASETESGAISQAAEAISGRLGRGGKIVAFGNGGSATDANDLVADCVDPPPGLAPVAALSLSAEPANITAIANDIGTDAIFARQLIAHARAEDVAVAFSTSGGSRNILSALAEARKRGLLTVAILGYDGGRILSEGLADHAIVVRSDYIPRIQEVQASIYHVLRTLINASGTEGS</sequence>
<reference evidence="2" key="1">
    <citation type="submission" date="2020-02" db="EMBL/GenBank/DDBJ databases">
        <authorList>
            <person name="Meier V. D."/>
        </authorList>
    </citation>
    <scope>NUCLEOTIDE SEQUENCE</scope>
    <source>
        <strain evidence="2">AVDCRST_MAG05</strain>
    </source>
</reference>
<organism evidence="2">
    <name type="scientific">uncultured Rubrobacteraceae bacterium</name>
    <dbReference type="NCBI Taxonomy" id="349277"/>
    <lineage>
        <taxon>Bacteria</taxon>
        <taxon>Bacillati</taxon>
        <taxon>Actinomycetota</taxon>
        <taxon>Rubrobacteria</taxon>
        <taxon>Rubrobacterales</taxon>
        <taxon>Rubrobacteraceae</taxon>
        <taxon>environmental samples</taxon>
    </lineage>
</organism>
<dbReference type="EC" id="5.3.1.-" evidence="2"/>
<dbReference type="PROSITE" id="PS51464">
    <property type="entry name" value="SIS"/>
    <property type="match status" value="2"/>
</dbReference>
<accession>A0A6J4R6W9</accession>
<dbReference type="Gene3D" id="3.40.50.10490">
    <property type="entry name" value="Glucose-6-phosphate isomerase like protein, domain 1"/>
    <property type="match status" value="2"/>
</dbReference>
<proteinExistence type="predicted"/>
<dbReference type="InterPro" id="IPR035461">
    <property type="entry name" value="GmhA/DiaA"/>
</dbReference>
<protein>
    <submittedName>
        <fullName evidence="2">Phosphoheptose isomerase 1</fullName>
        <ecNumber evidence="2">5.3.1.-</ecNumber>
    </submittedName>
</protein>
<dbReference type="GO" id="GO:1901135">
    <property type="term" value="P:carbohydrate derivative metabolic process"/>
    <property type="evidence" value="ECO:0007669"/>
    <property type="project" value="InterPro"/>
</dbReference>
<dbReference type="GO" id="GO:0016853">
    <property type="term" value="F:isomerase activity"/>
    <property type="evidence" value="ECO:0007669"/>
    <property type="project" value="UniProtKB-KW"/>
</dbReference>
<feature type="domain" description="SIS" evidence="1">
    <location>
        <begin position="42"/>
        <end position="174"/>
    </location>
</feature>
<name>A0A6J4R6W9_9ACTN</name>
<evidence type="ECO:0000313" key="2">
    <source>
        <dbReference type="EMBL" id="CAA9465835.1"/>
    </source>
</evidence>
<dbReference type="AlphaFoldDB" id="A0A6J4R6W9"/>
<dbReference type="Pfam" id="PF13580">
    <property type="entry name" value="SIS_2"/>
    <property type="match status" value="1"/>
</dbReference>
<dbReference type="GO" id="GO:0097367">
    <property type="term" value="F:carbohydrate derivative binding"/>
    <property type="evidence" value="ECO:0007669"/>
    <property type="project" value="InterPro"/>
</dbReference>
<dbReference type="PANTHER" id="PTHR30390:SF6">
    <property type="entry name" value="DNAA INITIATOR-ASSOCIATING PROTEIN DIAA"/>
    <property type="match status" value="1"/>
</dbReference>
<evidence type="ECO:0000259" key="1">
    <source>
        <dbReference type="PROSITE" id="PS51464"/>
    </source>
</evidence>
<dbReference type="EMBL" id="CADCVM010000007">
    <property type="protein sequence ID" value="CAA9465835.1"/>
    <property type="molecule type" value="Genomic_DNA"/>
</dbReference>
<dbReference type="CDD" id="cd05006">
    <property type="entry name" value="SIS_GmhA"/>
    <property type="match status" value="1"/>
</dbReference>
<dbReference type="InterPro" id="IPR001347">
    <property type="entry name" value="SIS_dom"/>
</dbReference>
<dbReference type="InterPro" id="IPR050099">
    <property type="entry name" value="SIS_GmhA/DiaA_subfam"/>
</dbReference>
<dbReference type="SUPFAM" id="SSF53697">
    <property type="entry name" value="SIS domain"/>
    <property type="match status" value="2"/>
</dbReference>
<gene>
    <name evidence="2" type="ORF">AVDCRST_MAG05-40</name>
</gene>